<proteinExistence type="predicted"/>
<dbReference type="GO" id="GO:0016874">
    <property type="term" value="F:ligase activity"/>
    <property type="evidence" value="ECO:0007669"/>
    <property type="project" value="UniProtKB-KW"/>
</dbReference>
<accession>A0AAD9BBK5</accession>
<dbReference type="AlphaFoldDB" id="A0AAD9BBK5"/>
<keyword evidence="2" id="KW-1185">Reference proteome</keyword>
<protein>
    <submittedName>
        <fullName evidence="1">DNA ligase</fullName>
    </submittedName>
</protein>
<sequence length="77" mass="8692">MWGLLRKERPECCGSLFWLLREPVVGGSRFVCGVGLYNRDSVKRGSSRWARWEVCGPRLDNAAGLASRLSLSYSLRC</sequence>
<evidence type="ECO:0000313" key="1">
    <source>
        <dbReference type="EMBL" id="KAK1878318.1"/>
    </source>
</evidence>
<evidence type="ECO:0000313" key="2">
    <source>
        <dbReference type="Proteomes" id="UP001228049"/>
    </source>
</evidence>
<gene>
    <name evidence="1" type="ORF">KUDE01_003624</name>
</gene>
<reference evidence="1" key="1">
    <citation type="submission" date="2023-04" db="EMBL/GenBank/DDBJ databases">
        <title>Chromosome-level genome of Chaenocephalus aceratus.</title>
        <authorList>
            <person name="Park H."/>
        </authorList>
    </citation>
    <scope>NUCLEOTIDE SEQUENCE</scope>
    <source>
        <strain evidence="1">DE</strain>
        <tissue evidence="1">Muscle</tissue>
    </source>
</reference>
<dbReference type="Proteomes" id="UP001228049">
    <property type="component" value="Unassembled WGS sequence"/>
</dbReference>
<comment type="caution">
    <text evidence="1">The sequence shown here is derived from an EMBL/GenBank/DDBJ whole genome shotgun (WGS) entry which is preliminary data.</text>
</comment>
<organism evidence="1 2">
    <name type="scientific">Dissostichus eleginoides</name>
    <name type="common">Patagonian toothfish</name>
    <name type="synonym">Dissostichus amissus</name>
    <dbReference type="NCBI Taxonomy" id="100907"/>
    <lineage>
        <taxon>Eukaryota</taxon>
        <taxon>Metazoa</taxon>
        <taxon>Chordata</taxon>
        <taxon>Craniata</taxon>
        <taxon>Vertebrata</taxon>
        <taxon>Euteleostomi</taxon>
        <taxon>Actinopterygii</taxon>
        <taxon>Neopterygii</taxon>
        <taxon>Teleostei</taxon>
        <taxon>Neoteleostei</taxon>
        <taxon>Acanthomorphata</taxon>
        <taxon>Eupercaria</taxon>
        <taxon>Perciformes</taxon>
        <taxon>Notothenioidei</taxon>
        <taxon>Nototheniidae</taxon>
        <taxon>Dissostichus</taxon>
    </lineage>
</organism>
<name>A0AAD9BBK5_DISEL</name>
<keyword evidence="1" id="KW-0436">Ligase</keyword>
<dbReference type="EMBL" id="JASDAP010000027">
    <property type="protein sequence ID" value="KAK1878318.1"/>
    <property type="molecule type" value="Genomic_DNA"/>
</dbReference>